<comment type="similarity">
    <text evidence="2">Belongs to the DNA polymerase delta/II small subunit family.</text>
</comment>
<dbReference type="GO" id="GO:0006271">
    <property type="term" value="P:DNA strand elongation involved in DNA replication"/>
    <property type="evidence" value="ECO:0007669"/>
    <property type="project" value="TreeGrafter"/>
</dbReference>
<dbReference type="InterPro" id="IPR024826">
    <property type="entry name" value="DNA_pol_delta/II_ssu"/>
</dbReference>
<dbReference type="InterPro" id="IPR007185">
    <property type="entry name" value="DNA_pol_a/d/e_bsu"/>
</dbReference>
<dbReference type="AlphaFoldDB" id="A0A164LAV4"/>
<keyword evidence="8" id="KW-1185">Reference proteome</keyword>
<dbReference type="PANTHER" id="PTHR10416">
    <property type="entry name" value="DNA POLYMERASE DELTA SUBUNIT 2"/>
    <property type="match status" value="1"/>
</dbReference>
<organism evidence="7 8">
    <name type="scientific">Daphnia magna</name>
    <dbReference type="NCBI Taxonomy" id="35525"/>
    <lineage>
        <taxon>Eukaryota</taxon>
        <taxon>Metazoa</taxon>
        <taxon>Ecdysozoa</taxon>
        <taxon>Arthropoda</taxon>
        <taxon>Crustacea</taxon>
        <taxon>Branchiopoda</taxon>
        <taxon>Diplostraca</taxon>
        <taxon>Cladocera</taxon>
        <taxon>Anomopoda</taxon>
        <taxon>Daphniidae</taxon>
        <taxon>Daphnia</taxon>
    </lineage>
</organism>
<dbReference type="STRING" id="35525.A0A164LAV4"/>
<dbReference type="InterPro" id="IPR040663">
    <property type="entry name" value="DNA_pol_D_N"/>
</dbReference>
<keyword evidence="3" id="KW-0235">DNA replication</keyword>
<dbReference type="CDD" id="cd07387">
    <property type="entry name" value="MPP_PolD2_C"/>
    <property type="match status" value="1"/>
</dbReference>
<gene>
    <name evidence="7" type="ORF">APZ42_033198</name>
</gene>
<dbReference type="Proteomes" id="UP000076858">
    <property type="component" value="Unassembled WGS sequence"/>
</dbReference>
<evidence type="ECO:0000313" key="7">
    <source>
        <dbReference type="EMBL" id="KZS03948.1"/>
    </source>
</evidence>
<evidence type="ECO:0000256" key="3">
    <source>
        <dbReference type="ARBA" id="ARBA00022705"/>
    </source>
</evidence>
<protein>
    <submittedName>
        <fullName evidence="7">DNA polymerase delta small subunit</fullName>
    </submittedName>
</protein>
<feature type="domain" description="DNA polymerase delta subunit OB-fold" evidence="6">
    <location>
        <begin position="30"/>
        <end position="157"/>
    </location>
</feature>
<dbReference type="PANTHER" id="PTHR10416:SF0">
    <property type="entry name" value="DNA POLYMERASE DELTA SUBUNIT 2"/>
    <property type="match status" value="1"/>
</dbReference>
<dbReference type="GO" id="GO:0003677">
    <property type="term" value="F:DNA binding"/>
    <property type="evidence" value="ECO:0007669"/>
    <property type="project" value="InterPro"/>
</dbReference>
<name>A0A164LAV4_9CRUS</name>
<evidence type="ECO:0000256" key="2">
    <source>
        <dbReference type="ARBA" id="ARBA00006035"/>
    </source>
</evidence>
<comment type="caution">
    <text evidence="7">The sequence shown here is derived from an EMBL/GenBank/DDBJ whole genome shotgun (WGS) entry which is preliminary data.</text>
</comment>
<feature type="domain" description="DNA polymerase alpha/delta/epsilon subunit B" evidence="5">
    <location>
        <begin position="179"/>
        <end position="393"/>
    </location>
</feature>
<dbReference type="OrthoDB" id="3763at2759"/>
<keyword evidence="4" id="KW-0539">Nucleus</keyword>
<dbReference type="Pfam" id="PF18018">
    <property type="entry name" value="DNA_pol_D_N"/>
    <property type="match status" value="1"/>
</dbReference>
<proteinExistence type="inferred from homology"/>
<comment type="subcellular location">
    <subcellularLocation>
        <location evidence="1">Nucleus</location>
    </subcellularLocation>
</comment>
<evidence type="ECO:0000256" key="1">
    <source>
        <dbReference type="ARBA" id="ARBA00004123"/>
    </source>
</evidence>
<dbReference type="FunFam" id="3.60.21.50:FF:000002">
    <property type="entry name" value="DNA polymerase delta small subunit"/>
    <property type="match status" value="1"/>
</dbReference>
<dbReference type="GO" id="GO:0043625">
    <property type="term" value="C:delta DNA polymerase complex"/>
    <property type="evidence" value="ECO:0007669"/>
    <property type="project" value="TreeGrafter"/>
</dbReference>
<accession>A0A164LAV4</accession>
<evidence type="ECO:0000259" key="5">
    <source>
        <dbReference type="Pfam" id="PF04042"/>
    </source>
</evidence>
<dbReference type="GO" id="GO:1902969">
    <property type="term" value="P:mitotic DNA replication"/>
    <property type="evidence" value="ECO:0007669"/>
    <property type="project" value="UniProtKB-ARBA"/>
</dbReference>
<evidence type="ECO:0000256" key="4">
    <source>
        <dbReference type="ARBA" id="ARBA00023242"/>
    </source>
</evidence>
<dbReference type="Gene3D" id="2.40.50.430">
    <property type="match status" value="1"/>
</dbReference>
<dbReference type="InterPro" id="IPR041863">
    <property type="entry name" value="PolD2_C"/>
</dbReference>
<evidence type="ECO:0000259" key="6">
    <source>
        <dbReference type="Pfam" id="PF18018"/>
    </source>
</evidence>
<dbReference type="Gene3D" id="3.60.21.50">
    <property type="match status" value="1"/>
</dbReference>
<reference evidence="7 8" key="1">
    <citation type="submission" date="2016-03" db="EMBL/GenBank/DDBJ databases">
        <title>EvidentialGene: Evidence-directed Construction of Genes on Genomes.</title>
        <authorList>
            <person name="Gilbert D.G."/>
            <person name="Choi J.-H."/>
            <person name="Mockaitis K."/>
            <person name="Colbourne J."/>
            <person name="Pfrender M."/>
        </authorList>
    </citation>
    <scope>NUCLEOTIDE SEQUENCE [LARGE SCALE GENOMIC DNA]</scope>
    <source>
        <strain evidence="7 8">Xinb3</strain>
        <tissue evidence="7">Complete organism</tissue>
    </source>
</reference>
<dbReference type="EMBL" id="LRGB01003155">
    <property type="protein sequence ID" value="KZS03948.1"/>
    <property type="molecule type" value="Genomic_DNA"/>
</dbReference>
<dbReference type="Pfam" id="PF04042">
    <property type="entry name" value="DNA_pol_E_B"/>
    <property type="match status" value="1"/>
</dbReference>
<sequence>MEDIRYERKELAYEDLSATFKLADRDFNKQYAGIYAVRLLKFQTLLEARVEIKWGKQYEIKKLVDLVPHEKVLVFGIIYKQQELKPSILREVSDEHQLLPLPPKTKYISGNDLLILEDELQRILLVGNINAGDFVTGVVVALLGHEDDSGKFIVEEVCPANMPIMVTPEKHHIDTTRYIAFISGIDLGSGKDSLLLIQEMMFMLMGKTGTPQIQEMMSKVSRLIIAGNSLSSLTQDRDILDKAKYLVRNNMAASIEAVQQLDDIVFQLASSMTVDLMPGAHDPANFVLPQQPLHHCLLPQSSELSTFHAVSNPYSCRIGGRLVMGNSGQPVLDILKNSTLEHPLDAMEKFLEWRHICPTAPDTLGCYPYIHDDPFIFPTCPDIYFAGNQEAFGDRIWKTAEGYPVRLVSLPRFSESGTIVIVDADTTECFTLCFGAEEDSFVDH</sequence>
<evidence type="ECO:0000313" key="8">
    <source>
        <dbReference type="Proteomes" id="UP000076858"/>
    </source>
</evidence>